<proteinExistence type="predicted"/>
<evidence type="ECO:0000313" key="3">
    <source>
        <dbReference type="Proteomes" id="UP001469553"/>
    </source>
</evidence>
<evidence type="ECO:0000256" key="1">
    <source>
        <dbReference type="SAM" id="Phobius"/>
    </source>
</evidence>
<keyword evidence="3" id="KW-1185">Reference proteome</keyword>
<organism evidence="2 3">
    <name type="scientific">Ameca splendens</name>
    <dbReference type="NCBI Taxonomy" id="208324"/>
    <lineage>
        <taxon>Eukaryota</taxon>
        <taxon>Metazoa</taxon>
        <taxon>Chordata</taxon>
        <taxon>Craniata</taxon>
        <taxon>Vertebrata</taxon>
        <taxon>Euteleostomi</taxon>
        <taxon>Actinopterygii</taxon>
        <taxon>Neopterygii</taxon>
        <taxon>Teleostei</taxon>
        <taxon>Neoteleostei</taxon>
        <taxon>Acanthomorphata</taxon>
        <taxon>Ovalentaria</taxon>
        <taxon>Atherinomorphae</taxon>
        <taxon>Cyprinodontiformes</taxon>
        <taxon>Goodeidae</taxon>
        <taxon>Ameca</taxon>
    </lineage>
</organism>
<protein>
    <submittedName>
        <fullName evidence="2">Uncharacterized protein</fullName>
    </submittedName>
</protein>
<feature type="non-terminal residue" evidence="2">
    <location>
        <position position="1"/>
    </location>
</feature>
<reference evidence="2 3" key="1">
    <citation type="submission" date="2021-06" db="EMBL/GenBank/DDBJ databases">
        <authorList>
            <person name="Palmer J.M."/>
        </authorList>
    </citation>
    <scope>NUCLEOTIDE SEQUENCE [LARGE SCALE GENOMIC DNA]</scope>
    <source>
        <strain evidence="2 3">AS_MEX2019</strain>
        <tissue evidence="2">Muscle</tissue>
    </source>
</reference>
<keyword evidence="1" id="KW-1133">Transmembrane helix</keyword>
<dbReference type="Proteomes" id="UP001469553">
    <property type="component" value="Unassembled WGS sequence"/>
</dbReference>
<accession>A0ABV0YTR8</accession>
<keyword evidence="1" id="KW-0472">Membrane</keyword>
<dbReference type="EMBL" id="JAHRIP010042110">
    <property type="protein sequence ID" value="MEQ2297283.1"/>
    <property type="molecule type" value="Genomic_DNA"/>
</dbReference>
<feature type="transmembrane region" description="Helical" evidence="1">
    <location>
        <begin position="73"/>
        <end position="92"/>
    </location>
</feature>
<evidence type="ECO:0000313" key="2">
    <source>
        <dbReference type="EMBL" id="MEQ2297283.1"/>
    </source>
</evidence>
<sequence>ESCRGDRLTAGALTILKQQNETLILCYHTVGVSDDSRQLPSSSTSSKAFQMFSADGFIKSTDVQLPTRRPPTILHIPVVFLISALLSLYLHLTHTHTLANMYTFLFSRSTKLKTF</sequence>
<gene>
    <name evidence="2" type="ORF">AMECASPLE_033288</name>
</gene>
<keyword evidence="1" id="KW-0812">Transmembrane</keyword>
<comment type="caution">
    <text evidence="2">The sequence shown here is derived from an EMBL/GenBank/DDBJ whole genome shotgun (WGS) entry which is preliminary data.</text>
</comment>
<name>A0ABV0YTR8_9TELE</name>